<dbReference type="Proteomes" id="UP000198984">
    <property type="component" value="Unassembled WGS sequence"/>
</dbReference>
<name>A0A1H8DNK6_9BACT</name>
<keyword evidence="1" id="KW-0805">Transcription regulation</keyword>
<evidence type="ECO:0000256" key="4">
    <source>
        <dbReference type="SAM" id="Phobius"/>
    </source>
</evidence>
<feature type="transmembrane region" description="Helical" evidence="4">
    <location>
        <begin position="12"/>
        <end position="29"/>
    </location>
</feature>
<reference evidence="6 7" key="1">
    <citation type="submission" date="2016-10" db="EMBL/GenBank/DDBJ databases">
        <authorList>
            <person name="de Groot N.N."/>
        </authorList>
    </citation>
    <scope>NUCLEOTIDE SEQUENCE [LARGE SCALE GENOMIC DNA]</scope>
    <source>
        <strain evidence="6 7">DSM 21039</strain>
    </source>
</reference>
<gene>
    <name evidence="6" type="ORF">SAMN04488505_10853</name>
</gene>
<dbReference type="PROSITE" id="PS00622">
    <property type="entry name" value="HTH_LUXR_1"/>
    <property type="match status" value="1"/>
</dbReference>
<dbReference type="GO" id="GO:0006355">
    <property type="term" value="P:regulation of DNA-templated transcription"/>
    <property type="evidence" value="ECO:0007669"/>
    <property type="project" value="InterPro"/>
</dbReference>
<dbReference type="InterPro" id="IPR016032">
    <property type="entry name" value="Sig_transdc_resp-reg_C-effctor"/>
</dbReference>
<dbReference type="OrthoDB" id="9807565at2"/>
<keyword evidence="7" id="KW-1185">Reference proteome</keyword>
<dbReference type="RefSeq" id="WP_089918616.1">
    <property type="nucleotide sequence ID" value="NZ_FOBB01000008.1"/>
</dbReference>
<evidence type="ECO:0000256" key="3">
    <source>
        <dbReference type="ARBA" id="ARBA00023163"/>
    </source>
</evidence>
<sequence length="157" mass="17988">MAASFLSKHKHIILYGVCLALLLFLLKWLELRLIIINHAFEVYIGAIAVIFTALGIWLALKLTKPKVRTVIVEKEVYIQHEGEFTPNERELQQLGLSNRELEVLQLMAAGLSNQEIAGRLFVSLNTIKTHSSRLFEKMDVKRRTQAVEKAKRLRIIP</sequence>
<dbReference type="PANTHER" id="PTHR44688">
    <property type="entry name" value="DNA-BINDING TRANSCRIPTIONAL ACTIVATOR DEVR_DOSR"/>
    <property type="match status" value="1"/>
</dbReference>
<dbReference type="InterPro" id="IPR000792">
    <property type="entry name" value="Tscrpt_reg_LuxR_C"/>
</dbReference>
<dbReference type="InterPro" id="IPR036388">
    <property type="entry name" value="WH-like_DNA-bd_sf"/>
</dbReference>
<protein>
    <submittedName>
        <fullName evidence="6">Transcriptional regulator, LuxR family</fullName>
    </submittedName>
</protein>
<proteinExistence type="predicted"/>
<evidence type="ECO:0000259" key="5">
    <source>
        <dbReference type="PROSITE" id="PS50043"/>
    </source>
</evidence>
<keyword evidence="4" id="KW-0472">Membrane</keyword>
<evidence type="ECO:0000313" key="7">
    <source>
        <dbReference type="Proteomes" id="UP000198984"/>
    </source>
</evidence>
<evidence type="ECO:0000313" key="6">
    <source>
        <dbReference type="EMBL" id="SEN08776.1"/>
    </source>
</evidence>
<dbReference type="Gene3D" id="1.10.10.10">
    <property type="entry name" value="Winged helix-like DNA-binding domain superfamily/Winged helix DNA-binding domain"/>
    <property type="match status" value="1"/>
</dbReference>
<keyword evidence="3" id="KW-0804">Transcription</keyword>
<feature type="domain" description="HTH luxR-type" evidence="5">
    <location>
        <begin position="88"/>
        <end position="154"/>
    </location>
</feature>
<dbReference type="Pfam" id="PF00196">
    <property type="entry name" value="GerE"/>
    <property type="match status" value="1"/>
</dbReference>
<dbReference type="AlphaFoldDB" id="A0A1H8DNK6"/>
<keyword evidence="4" id="KW-1133">Transmembrane helix</keyword>
<keyword evidence="4" id="KW-0812">Transmembrane</keyword>
<feature type="transmembrane region" description="Helical" evidence="4">
    <location>
        <begin position="35"/>
        <end position="60"/>
    </location>
</feature>
<dbReference type="PROSITE" id="PS50043">
    <property type="entry name" value="HTH_LUXR_2"/>
    <property type="match status" value="1"/>
</dbReference>
<accession>A0A1H8DNK6</accession>
<organism evidence="6 7">
    <name type="scientific">Chitinophaga rupis</name>
    <dbReference type="NCBI Taxonomy" id="573321"/>
    <lineage>
        <taxon>Bacteria</taxon>
        <taxon>Pseudomonadati</taxon>
        <taxon>Bacteroidota</taxon>
        <taxon>Chitinophagia</taxon>
        <taxon>Chitinophagales</taxon>
        <taxon>Chitinophagaceae</taxon>
        <taxon>Chitinophaga</taxon>
    </lineage>
</organism>
<dbReference type="GO" id="GO:0003677">
    <property type="term" value="F:DNA binding"/>
    <property type="evidence" value="ECO:0007669"/>
    <property type="project" value="UniProtKB-KW"/>
</dbReference>
<dbReference type="SUPFAM" id="SSF46894">
    <property type="entry name" value="C-terminal effector domain of the bipartite response regulators"/>
    <property type="match status" value="1"/>
</dbReference>
<dbReference type="STRING" id="573321.SAMN04488505_10853"/>
<dbReference type="PRINTS" id="PR00038">
    <property type="entry name" value="HTHLUXR"/>
</dbReference>
<dbReference type="SMART" id="SM00421">
    <property type="entry name" value="HTH_LUXR"/>
    <property type="match status" value="1"/>
</dbReference>
<evidence type="ECO:0000256" key="1">
    <source>
        <dbReference type="ARBA" id="ARBA00023015"/>
    </source>
</evidence>
<dbReference type="EMBL" id="FOBB01000008">
    <property type="protein sequence ID" value="SEN08776.1"/>
    <property type="molecule type" value="Genomic_DNA"/>
</dbReference>
<dbReference type="PANTHER" id="PTHR44688:SF16">
    <property type="entry name" value="DNA-BINDING TRANSCRIPTIONAL ACTIVATOR DEVR_DOSR"/>
    <property type="match status" value="1"/>
</dbReference>
<evidence type="ECO:0000256" key="2">
    <source>
        <dbReference type="ARBA" id="ARBA00023125"/>
    </source>
</evidence>
<keyword evidence="2" id="KW-0238">DNA-binding</keyword>
<dbReference type="CDD" id="cd06170">
    <property type="entry name" value="LuxR_C_like"/>
    <property type="match status" value="1"/>
</dbReference>